<keyword evidence="2" id="KW-1185">Reference proteome</keyword>
<name>A0A0C2WZV3_AMAMK</name>
<dbReference type="Proteomes" id="UP000054549">
    <property type="component" value="Unassembled WGS sequence"/>
</dbReference>
<dbReference type="InParanoid" id="A0A0C2WZV3"/>
<reference evidence="1 2" key="1">
    <citation type="submission" date="2014-04" db="EMBL/GenBank/DDBJ databases">
        <title>Evolutionary Origins and Diversification of the Mycorrhizal Mutualists.</title>
        <authorList>
            <consortium name="DOE Joint Genome Institute"/>
            <consortium name="Mycorrhizal Genomics Consortium"/>
            <person name="Kohler A."/>
            <person name="Kuo A."/>
            <person name="Nagy L.G."/>
            <person name="Floudas D."/>
            <person name="Copeland A."/>
            <person name="Barry K.W."/>
            <person name="Cichocki N."/>
            <person name="Veneault-Fourrey C."/>
            <person name="LaButti K."/>
            <person name="Lindquist E.A."/>
            <person name="Lipzen A."/>
            <person name="Lundell T."/>
            <person name="Morin E."/>
            <person name="Murat C."/>
            <person name="Riley R."/>
            <person name="Ohm R."/>
            <person name="Sun H."/>
            <person name="Tunlid A."/>
            <person name="Henrissat B."/>
            <person name="Grigoriev I.V."/>
            <person name="Hibbett D.S."/>
            <person name="Martin F."/>
        </authorList>
    </citation>
    <scope>NUCLEOTIDE SEQUENCE [LARGE SCALE GENOMIC DNA]</scope>
    <source>
        <strain evidence="1 2">Koide BX008</strain>
    </source>
</reference>
<evidence type="ECO:0000313" key="1">
    <source>
        <dbReference type="EMBL" id="KIL67372.1"/>
    </source>
</evidence>
<accession>A0A0C2WZV3</accession>
<proteinExistence type="predicted"/>
<sequence>MFINSAQPYSQTQRLRYGASAMPEYLLYRHIYLSVYSSPDQSITRASFVHRLLFRTLTSNPQKAALLRSFHFQFADAKYGTYDKTAGQITEALRDAHGLVDLRIAFNGHSGATKEKLDVAIKSGYFQLRTLYSNSFRDLEGIIVSQKHLRLFGIDYGYDDYYCNYSELVKNVCHSRIDNERELPDIFMFRTGGYWGLGDIVRLTLFPELCRPGQAFTLCRDIAMSLRRNLCKRYHVVTYCSFEIHIFDFTHAEAATICKVVEGMAQYIVRCEIFTMRVQGKGLKPWRIPGLLTSASQLRQLRRLTFNIRAAR</sequence>
<gene>
    <name evidence="1" type="ORF">M378DRAFT_9583</name>
</gene>
<protein>
    <submittedName>
        <fullName evidence="1">Uncharacterized protein</fullName>
    </submittedName>
</protein>
<evidence type="ECO:0000313" key="2">
    <source>
        <dbReference type="Proteomes" id="UP000054549"/>
    </source>
</evidence>
<dbReference type="EMBL" id="KN818232">
    <property type="protein sequence ID" value="KIL67372.1"/>
    <property type="molecule type" value="Genomic_DNA"/>
</dbReference>
<organism evidence="1 2">
    <name type="scientific">Amanita muscaria (strain Koide BX008)</name>
    <dbReference type="NCBI Taxonomy" id="946122"/>
    <lineage>
        <taxon>Eukaryota</taxon>
        <taxon>Fungi</taxon>
        <taxon>Dikarya</taxon>
        <taxon>Basidiomycota</taxon>
        <taxon>Agaricomycotina</taxon>
        <taxon>Agaricomycetes</taxon>
        <taxon>Agaricomycetidae</taxon>
        <taxon>Agaricales</taxon>
        <taxon>Pluteineae</taxon>
        <taxon>Amanitaceae</taxon>
        <taxon>Amanita</taxon>
    </lineage>
</organism>
<dbReference type="AlphaFoldDB" id="A0A0C2WZV3"/>
<dbReference type="OrthoDB" id="3062746at2759"/>
<dbReference type="HOGENOM" id="CLU_064969_0_0_1"/>